<evidence type="ECO:0000313" key="2">
    <source>
        <dbReference type="EMBL" id="GEO34121.1"/>
    </source>
</evidence>
<dbReference type="Proteomes" id="UP000321181">
    <property type="component" value="Unassembled WGS sequence"/>
</dbReference>
<dbReference type="EMBL" id="BJYY01000013">
    <property type="protein sequence ID" value="GEO34121.1"/>
    <property type="molecule type" value="Genomic_DNA"/>
</dbReference>
<dbReference type="AlphaFoldDB" id="A0A512DCB1"/>
<proteinExistence type="predicted"/>
<reference evidence="2 3" key="1">
    <citation type="submission" date="2019-07" db="EMBL/GenBank/DDBJ databases">
        <title>Whole genome shotgun sequence of Cellulomonas aerilata NBRC 106308.</title>
        <authorList>
            <person name="Hosoyama A."/>
            <person name="Uohara A."/>
            <person name="Ohji S."/>
            <person name="Ichikawa N."/>
        </authorList>
    </citation>
    <scope>NUCLEOTIDE SEQUENCE [LARGE SCALE GENOMIC DNA]</scope>
    <source>
        <strain evidence="2 3">NBRC 106308</strain>
    </source>
</reference>
<sequence>MTGMASFVEATHPAWGQVLSACDHDVYHLPGYVAAAAGPEGRAVAFLYEEPGGRLLQPLVLRPVPGTGLCDAASPYGYSGPVSDVPVADLAFWERASRALVAEAAAARLVSCFVRLHPLLPAPTEALAAVGRVVHHGSTVSLDLRLSEDEGWSRLRKDHRKDIARFVRSGGSVVFDAWHLLDEWVDAYHESMRRLGAADSYFFTREHFAQLRSELPEQTHLAVALDREDRLMAGSFFFEHRGLVSHYVVATRTERFAEHPSKAVYDAIRRWGTARGHRSQHLGGGVGAGEDGVFRFKAGFSDRRHPFSTWRVVPDPAAYRELAAAGGAGPEADDLSGWFPAYRRPSSQPVASATPGTSA</sequence>
<evidence type="ECO:0000259" key="1">
    <source>
        <dbReference type="Pfam" id="PF13480"/>
    </source>
</evidence>
<dbReference type="InterPro" id="IPR016181">
    <property type="entry name" value="Acyl_CoA_acyltransferase"/>
</dbReference>
<comment type="caution">
    <text evidence="2">The sequence shown here is derived from an EMBL/GenBank/DDBJ whole genome shotgun (WGS) entry which is preliminary data.</text>
</comment>
<keyword evidence="3" id="KW-1185">Reference proteome</keyword>
<dbReference type="Pfam" id="PF13480">
    <property type="entry name" value="Acetyltransf_6"/>
    <property type="match status" value="1"/>
</dbReference>
<name>A0A512DCB1_9CELL</name>
<organism evidence="2 3">
    <name type="scientific">Cellulomonas aerilata</name>
    <dbReference type="NCBI Taxonomy" id="515326"/>
    <lineage>
        <taxon>Bacteria</taxon>
        <taxon>Bacillati</taxon>
        <taxon>Actinomycetota</taxon>
        <taxon>Actinomycetes</taxon>
        <taxon>Micrococcales</taxon>
        <taxon>Cellulomonadaceae</taxon>
        <taxon>Cellulomonas</taxon>
    </lineage>
</organism>
<protein>
    <recommendedName>
        <fullName evidence="1">BioF2-like acetyltransferase domain-containing protein</fullName>
    </recommendedName>
</protein>
<feature type="domain" description="BioF2-like acetyltransferase" evidence="1">
    <location>
        <begin position="154"/>
        <end position="285"/>
    </location>
</feature>
<dbReference type="SUPFAM" id="SSF55729">
    <property type="entry name" value="Acyl-CoA N-acyltransferases (Nat)"/>
    <property type="match status" value="1"/>
</dbReference>
<dbReference type="InterPro" id="IPR038740">
    <property type="entry name" value="BioF2-like_GNAT_dom"/>
</dbReference>
<dbReference type="OrthoDB" id="4802878at2"/>
<accession>A0A512DCB1</accession>
<gene>
    <name evidence="2" type="ORF">CAE01nite_18460</name>
</gene>
<dbReference type="Gene3D" id="3.40.630.30">
    <property type="match status" value="1"/>
</dbReference>
<evidence type="ECO:0000313" key="3">
    <source>
        <dbReference type="Proteomes" id="UP000321181"/>
    </source>
</evidence>